<dbReference type="EMBL" id="QXFT01000339">
    <property type="protein sequence ID" value="KAE9346783.1"/>
    <property type="molecule type" value="Genomic_DNA"/>
</dbReference>
<evidence type="ECO:0000313" key="1">
    <source>
        <dbReference type="EMBL" id="KAE9035734.1"/>
    </source>
</evidence>
<sequence>MASAEYGYDHTGLQIPVSGTLATTAPVIRASLTLLLSCDCPLASFDCCCIASAACHQLGGQQLTFLVCSFNCRLKTASSLTICSCLLVLRRLLGDDSERRFTVTPSRSRKDLGCPAEATALEYTAAAPSVLLRPVRHARSSSGGLEGSPAGRLVPSRPVDHDLLPVSTLLISMSSASSLLYSALVLAASPRCA</sequence>
<reference evidence="1 4" key="1">
    <citation type="submission" date="2018-09" db="EMBL/GenBank/DDBJ databases">
        <title>Genomic investigation of the strawberry pathogen Phytophthora fragariae indicates pathogenicity is determined by transcriptional variation in three key races.</title>
        <authorList>
            <person name="Adams T.M."/>
            <person name="Armitage A.D."/>
            <person name="Sobczyk M.K."/>
            <person name="Bates H.J."/>
            <person name="Dunwell J.M."/>
            <person name="Nellist C.F."/>
            <person name="Harrison R.J."/>
        </authorList>
    </citation>
    <scope>NUCLEOTIDE SEQUENCE [LARGE SCALE GENOMIC DNA]</scope>
    <source>
        <strain evidence="1 4">SCRP324</strain>
        <strain evidence="2 3">SCRP333</strain>
    </source>
</reference>
<name>A0A6A3N2H3_9STRA</name>
<accession>A0A6A3N2H3</accession>
<dbReference type="EMBL" id="QXFU01000355">
    <property type="protein sequence ID" value="KAE9035734.1"/>
    <property type="molecule type" value="Genomic_DNA"/>
</dbReference>
<keyword evidence="3" id="KW-1185">Reference proteome</keyword>
<organism evidence="1 4">
    <name type="scientific">Phytophthora rubi</name>
    <dbReference type="NCBI Taxonomy" id="129364"/>
    <lineage>
        <taxon>Eukaryota</taxon>
        <taxon>Sar</taxon>
        <taxon>Stramenopiles</taxon>
        <taxon>Oomycota</taxon>
        <taxon>Peronosporomycetes</taxon>
        <taxon>Peronosporales</taxon>
        <taxon>Peronosporaceae</taxon>
        <taxon>Phytophthora</taxon>
    </lineage>
</organism>
<dbReference type="Proteomes" id="UP000434957">
    <property type="component" value="Unassembled WGS sequence"/>
</dbReference>
<protein>
    <submittedName>
        <fullName evidence="1">Uncharacterized protein</fullName>
    </submittedName>
</protein>
<comment type="caution">
    <text evidence="1">The sequence shown here is derived from an EMBL/GenBank/DDBJ whole genome shotgun (WGS) entry which is preliminary data.</text>
</comment>
<evidence type="ECO:0000313" key="3">
    <source>
        <dbReference type="Proteomes" id="UP000434957"/>
    </source>
</evidence>
<dbReference type="Proteomes" id="UP000435112">
    <property type="component" value="Unassembled WGS sequence"/>
</dbReference>
<evidence type="ECO:0000313" key="4">
    <source>
        <dbReference type="Proteomes" id="UP000435112"/>
    </source>
</evidence>
<gene>
    <name evidence="1" type="ORF">PR002_g7414</name>
    <name evidence="2" type="ORF">PR003_g7264</name>
</gene>
<evidence type="ECO:0000313" key="2">
    <source>
        <dbReference type="EMBL" id="KAE9346783.1"/>
    </source>
</evidence>
<proteinExistence type="predicted"/>
<dbReference type="AlphaFoldDB" id="A0A6A3N2H3"/>